<keyword evidence="2" id="KW-0805">Transcription regulation</keyword>
<dbReference type="PANTHER" id="PTHR35807">
    <property type="entry name" value="TRANSCRIPTIONAL REGULATOR REDD-RELATED"/>
    <property type="match status" value="1"/>
</dbReference>
<comment type="similarity">
    <text evidence="1">Belongs to the AfsR/DnrI/RedD regulatory family.</text>
</comment>
<dbReference type="Gene3D" id="1.25.40.10">
    <property type="entry name" value="Tetratricopeptide repeat domain"/>
    <property type="match status" value="1"/>
</dbReference>
<evidence type="ECO:0000313" key="7">
    <source>
        <dbReference type="EMBL" id="GAA2057089.1"/>
    </source>
</evidence>
<dbReference type="PANTHER" id="PTHR35807:SF1">
    <property type="entry name" value="TRANSCRIPTIONAL REGULATOR REDD"/>
    <property type="match status" value="1"/>
</dbReference>
<dbReference type="InterPro" id="IPR016032">
    <property type="entry name" value="Sig_transdc_resp-reg_C-effctor"/>
</dbReference>
<dbReference type="InterPro" id="IPR011990">
    <property type="entry name" value="TPR-like_helical_dom_sf"/>
</dbReference>
<evidence type="ECO:0000256" key="1">
    <source>
        <dbReference type="ARBA" id="ARBA00005820"/>
    </source>
</evidence>
<keyword evidence="4" id="KW-0804">Transcription</keyword>
<dbReference type="InterPro" id="IPR051677">
    <property type="entry name" value="AfsR-DnrI-RedD_regulator"/>
</dbReference>
<dbReference type="Proteomes" id="UP001500751">
    <property type="component" value="Unassembled WGS sequence"/>
</dbReference>
<dbReference type="Pfam" id="PF03704">
    <property type="entry name" value="BTAD"/>
    <property type="match status" value="1"/>
</dbReference>
<evidence type="ECO:0008006" key="9">
    <source>
        <dbReference type="Google" id="ProtNLM"/>
    </source>
</evidence>
<feature type="domain" description="OmpR/PhoB-type" evidence="5">
    <location>
        <begin position="11"/>
        <end position="83"/>
    </location>
</feature>
<evidence type="ECO:0000256" key="2">
    <source>
        <dbReference type="ARBA" id="ARBA00023015"/>
    </source>
</evidence>
<accession>A0ABN2VAC2</accession>
<dbReference type="InterPro" id="IPR001867">
    <property type="entry name" value="OmpR/PhoB-type_DNA-bd"/>
</dbReference>
<dbReference type="InterPro" id="IPR036388">
    <property type="entry name" value="WH-like_DNA-bd_sf"/>
</dbReference>
<dbReference type="RefSeq" id="WP_344670758.1">
    <property type="nucleotide sequence ID" value="NZ_BAAAQN010000066.1"/>
</dbReference>
<evidence type="ECO:0000256" key="3">
    <source>
        <dbReference type="ARBA" id="ARBA00023125"/>
    </source>
</evidence>
<dbReference type="CDD" id="cd15831">
    <property type="entry name" value="BTAD"/>
    <property type="match status" value="1"/>
</dbReference>
<dbReference type="SMART" id="SM00862">
    <property type="entry name" value="Trans_reg_C"/>
    <property type="match status" value="1"/>
</dbReference>
<protein>
    <recommendedName>
        <fullName evidence="9">OmpR/PhoB-type domain-containing protein</fullName>
    </recommendedName>
</protein>
<keyword evidence="8" id="KW-1185">Reference proteome</keyword>
<dbReference type="SUPFAM" id="SSF46894">
    <property type="entry name" value="C-terminal effector domain of the bipartite response regulators"/>
    <property type="match status" value="1"/>
</dbReference>
<dbReference type="Gene3D" id="1.10.10.10">
    <property type="entry name" value="Winged helix-like DNA-binding domain superfamily/Winged helix DNA-binding domain"/>
    <property type="match status" value="1"/>
</dbReference>
<reference evidence="7 8" key="1">
    <citation type="journal article" date="2019" name="Int. J. Syst. Evol. Microbiol.">
        <title>The Global Catalogue of Microorganisms (GCM) 10K type strain sequencing project: providing services to taxonomists for standard genome sequencing and annotation.</title>
        <authorList>
            <consortium name="The Broad Institute Genomics Platform"/>
            <consortium name="The Broad Institute Genome Sequencing Center for Infectious Disease"/>
            <person name="Wu L."/>
            <person name="Ma J."/>
        </authorList>
    </citation>
    <scope>NUCLEOTIDE SEQUENCE [LARGE SCALE GENOMIC DNA]</scope>
    <source>
        <strain evidence="7 8">JCM 16014</strain>
    </source>
</reference>
<dbReference type="InterPro" id="IPR005158">
    <property type="entry name" value="BTAD"/>
</dbReference>
<sequence>MLGPVEAWADGERIRLGPAKVRCVLAVLLRTPGMLVMTDALVDRVWDLHLPGPSVRYKYVSHLRAALRPHGVDLISTDGGYLLDVDEEQVDLHRFRRCTTAARAALAQESLGDAARLLGEGLELWHGLAVTGLTGSWAELFRSQLESERRDARMLFARCALDVGHPAQALEQLTQWEGDYPADEQIIALRMIALYRCGRQMEAVACYRGAERRLRTKHGADPGPNLQALLHRVLMRDPTLSDERFAAAAILPN</sequence>
<dbReference type="EMBL" id="BAAAQN010000066">
    <property type="protein sequence ID" value="GAA2057089.1"/>
    <property type="molecule type" value="Genomic_DNA"/>
</dbReference>
<evidence type="ECO:0000259" key="5">
    <source>
        <dbReference type="SMART" id="SM00862"/>
    </source>
</evidence>
<keyword evidence="3" id="KW-0238">DNA-binding</keyword>
<evidence type="ECO:0000313" key="8">
    <source>
        <dbReference type="Proteomes" id="UP001500751"/>
    </source>
</evidence>
<organism evidence="7 8">
    <name type="scientific">Catenulispora yoronensis</name>
    <dbReference type="NCBI Taxonomy" id="450799"/>
    <lineage>
        <taxon>Bacteria</taxon>
        <taxon>Bacillati</taxon>
        <taxon>Actinomycetota</taxon>
        <taxon>Actinomycetes</taxon>
        <taxon>Catenulisporales</taxon>
        <taxon>Catenulisporaceae</taxon>
        <taxon>Catenulispora</taxon>
    </lineage>
</organism>
<proteinExistence type="inferred from homology"/>
<name>A0ABN2VAC2_9ACTN</name>
<evidence type="ECO:0000256" key="4">
    <source>
        <dbReference type="ARBA" id="ARBA00023163"/>
    </source>
</evidence>
<dbReference type="SMART" id="SM01043">
    <property type="entry name" value="BTAD"/>
    <property type="match status" value="1"/>
</dbReference>
<comment type="caution">
    <text evidence="7">The sequence shown here is derived from an EMBL/GenBank/DDBJ whole genome shotgun (WGS) entry which is preliminary data.</text>
</comment>
<gene>
    <name evidence="7" type="ORF">GCM10009839_78010</name>
</gene>
<feature type="domain" description="Bacterial transcriptional activator" evidence="6">
    <location>
        <begin position="90"/>
        <end position="234"/>
    </location>
</feature>
<evidence type="ECO:0000259" key="6">
    <source>
        <dbReference type="SMART" id="SM01043"/>
    </source>
</evidence>
<dbReference type="SUPFAM" id="SSF48452">
    <property type="entry name" value="TPR-like"/>
    <property type="match status" value="1"/>
</dbReference>